<keyword evidence="7" id="KW-1185">Reference proteome</keyword>
<keyword evidence="4" id="KW-0804">Transcription</keyword>
<gene>
    <name evidence="6" type="ORF">OWO01_15400</name>
</gene>
<dbReference type="GO" id="GO:0005829">
    <property type="term" value="C:cytosol"/>
    <property type="evidence" value="ECO:0007669"/>
    <property type="project" value="TreeGrafter"/>
</dbReference>
<dbReference type="Pfam" id="PF00126">
    <property type="entry name" value="HTH_1"/>
    <property type="match status" value="1"/>
</dbReference>
<dbReference type="SUPFAM" id="SSF53850">
    <property type="entry name" value="Periplasmic binding protein-like II"/>
    <property type="match status" value="1"/>
</dbReference>
<evidence type="ECO:0000256" key="3">
    <source>
        <dbReference type="ARBA" id="ARBA00023125"/>
    </source>
</evidence>
<feature type="domain" description="HTH lysR-type" evidence="5">
    <location>
        <begin position="1"/>
        <end position="58"/>
    </location>
</feature>
<dbReference type="Gene3D" id="1.10.10.10">
    <property type="entry name" value="Winged helix-like DNA-binding domain superfamily/Winged helix DNA-binding domain"/>
    <property type="match status" value="1"/>
</dbReference>
<dbReference type="GO" id="GO:0003677">
    <property type="term" value="F:DNA binding"/>
    <property type="evidence" value="ECO:0007669"/>
    <property type="project" value="UniProtKB-KW"/>
</dbReference>
<reference evidence="6" key="1">
    <citation type="submission" date="2022-11" db="EMBL/GenBank/DDBJ databases">
        <title>WGS of Natronobacillus azotifigens 24KS-1, an anaerobic diazotrophic haloalkaliphile from soda-rich habitats.</title>
        <authorList>
            <person name="Sorokin D.Y."/>
            <person name="Merkel A.Y."/>
        </authorList>
    </citation>
    <scope>NUCLEOTIDE SEQUENCE</scope>
    <source>
        <strain evidence="6">24KS-1</strain>
    </source>
</reference>
<sequence length="297" mass="34706">MHTEKIKYFIDLVECRNFTETARKNYVSQTTISQQIASLEKEFGVKLIDRKKIPIEPTHAGWVFYAEANVLWKQYSYMQKKMNHVKNDHRHILNIEYSTLTDIQGVLSFIPSFTDNHPTVKPELNKVPLKDIADFLEKGLYDVAIAVDSEFTGKEKIKTHTLYSGHYCAVVSRNHPLFHQKMITKEQLYQYPLIMLNANTIGNSYYLMIQNALEDGYQPNIVRTSEDVETELFYILTEDLIGFLPDKYCLNYPKEEVRFIKIKDSHHMYRIQVGYLKGNSNPALQPFIQALYDSFPQ</sequence>
<dbReference type="AlphaFoldDB" id="A0A9J6RGR7"/>
<evidence type="ECO:0000256" key="2">
    <source>
        <dbReference type="ARBA" id="ARBA00023015"/>
    </source>
</evidence>
<dbReference type="InterPro" id="IPR000847">
    <property type="entry name" value="LysR_HTH_N"/>
</dbReference>
<keyword evidence="3" id="KW-0238">DNA-binding</keyword>
<dbReference type="PANTHER" id="PTHR30419:SF8">
    <property type="entry name" value="NITROGEN ASSIMILATION TRANSCRIPTIONAL ACTIVATOR-RELATED"/>
    <property type="match status" value="1"/>
</dbReference>
<protein>
    <submittedName>
        <fullName evidence="6">LysR family transcriptional regulator</fullName>
    </submittedName>
</protein>
<dbReference type="PRINTS" id="PR00039">
    <property type="entry name" value="HTHLYSR"/>
</dbReference>
<dbReference type="SUPFAM" id="SSF46785">
    <property type="entry name" value="Winged helix' DNA-binding domain"/>
    <property type="match status" value="1"/>
</dbReference>
<keyword evidence="2" id="KW-0805">Transcription regulation</keyword>
<evidence type="ECO:0000256" key="4">
    <source>
        <dbReference type="ARBA" id="ARBA00023163"/>
    </source>
</evidence>
<dbReference type="InterPro" id="IPR036390">
    <property type="entry name" value="WH_DNA-bd_sf"/>
</dbReference>
<evidence type="ECO:0000313" key="6">
    <source>
        <dbReference type="EMBL" id="MCZ0704596.1"/>
    </source>
</evidence>
<dbReference type="GO" id="GO:0003700">
    <property type="term" value="F:DNA-binding transcription factor activity"/>
    <property type="evidence" value="ECO:0007669"/>
    <property type="project" value="InterPro"/>
</dbReference>
<proteinExistence type="inferred from homology"/>
<dbReference type="PANTHER" id="PTHR30419">
    <property type="entry name" value="HTH-TYPE TRANSCRIPTIONAL REGULATOR YBHD"/>
    <property type="match status" value="1"/>
</dbReference>
<name>A0A9J6RGR7_9BACI</name>
<organism evidence="6 7">
    <name type="scientific">Natronobacillus azotifigens</name>
    <dbReference type="NCBI Taxonomy" id="472978"/>
    <lineage>
        <taxon>Bacteria</taxon>
        <taxon>Bacillati</taxon>
        <taxon>Bacillota</taxon>
        <taxon>Bacilli</taxon>
        <taxon>Bacillales</taxon>
        <taxon>Bacillaceae</taxon>
        <taxon>Natronobacillus</taxon>
    </lineage>
</organism>
<evidence type="ECO:0000313" key="7">
    <source>
        <dbReference type="Proteomes" id="UP001084197"/>
    </source>
</evidence>
<evidence type="ECO:0000259" key="5">
    <source>
        <dbReference type="PROSITE" id="PS50931"/>
    </source>
</evidence>
<dbReference type="Pfam" id="PF03466">
    <property type="entry name" value="LysR_substrate"/>
    <property type="match status" value="1"/>
</dbReference>
<dbReference type="EMBL" id="JAPRAT010000047">
    <property type="protein sequence ID" value="MCZ0704596.1"/>
    <property type="molecule type" value="Genomic_DNA"/>
</dbReference>
<dbReference type="InterPro" id="IPR036388">
    <property type="entry name" value="WH-like_DNA-bd_sf"/>
</dbReference>
<accession>A0A9J6RGR7</accession>
<dbReference type="PROSITE" id="PS50931">
    <property type="entry name" value="HTH_LYSR"/>
    <property type="match status" value="1"/>
</dbReference>
<comment type="similarity">
    <text evidence="1">Belongs to the LysR transcriptional regulatory family.</text>
</comment>
<dbReference type="Gene3D" id="3.40.190.290">
    <property type="match status" value="1"/>
</dbReference>
<dbReference type="Proteomes" id="UP001084197">
    <property type="component" value="Unassembled WGS sequence"/>
</dbReference>
<dbReference type="InterPro" id="IPR005119">
    <property type="entry name" value="LysR_subst-bd"/>
</dbReference>
<dbReference type="InterPro" id="IPR050950">
    <property type="entry name" value="HTH-type_LysR_regulators"/>
</dbReference>
<comment type="caution">
    <text evidence="6">The sequence shown here is derived from an EMBL/GenBank/DDBJ whole genome shotgun (WGS) entry which is preliminary data.</text>
</comment>
<dbReference type="RefSeq" id="WP_268781372.1">
    <property type="nucleotide sequence ID" value="NZ_JAPRAT010000047.1"/>
</dbReference>
<dbReference type="CDD" id="cd05466">
    <property type="entry name" value="PBP2_LTTR_substrate"/>
    <property type="match status" value="1"/>
</dbReference>
<evidence type="ECO:0000256" key="1">
    <source>
        <dbReference type="ARBA" id="ARBA00009437"/>
    </source>
</evidence>